<protein>
    <submittedName>
        <fullName evidence="2">Uncharacterized protein</fullName>
    </submittedName>
</protein>
<sequence>MARPALLPEQKRKQIAVRLGPEDRVRVQATADRNGHGLGTEIEELALEQLAYLETNDEPTRAFLHAITAEIAEIESVTKRHWYKDRATWAAVAEMLRIGPIRHHEADRPRDDEAASAAWQALLEVQFEKERIADQLRALRISVTPEHPVKTAVNDAGLFGELTVTAEFAYAIRETERAAMMALPDGAAKEQAGDLFRRLVELDHEEQELEEQCAELKRPYAEADRYGRDTYHRILKERAQRLRAAGEKFEISHFMGIFY</sequence>
<dbReference type="EMBL" id="JBHRTQ010000010">
    <property type="protein sequence ID" value="MFC3175037.1"/>
    <property type="molecule type" value="Genomic_DNA"/>
</dbReference>
<reference evidence="3" key="1">
    <citation type="journal article" date="2019" name="Int. J. Syst. Evol. Microbiol.">
        <title>The Global Catalogue of Microorganisms (GCM) 10K type strain sequencing project: providing services to taxonomists for standard genome sequencing and annotation.</title>
        <authorList>
            <consortium name="The Broad Institute Genomics Platform"/>
            <consortium name="The Broad Institute Genome Sequencing Center for Infectious Disease"/>
            <person name="Wu L."/>
            <person name="Ma J."/>
        </authorList>
    </citation>
    <scope>NUCLEOTIDE SEQUENCE [LARGE SCALE GENOMIC DNA]</scope>
    <source>
        <strain evidence="3">KCTC 42984</strain>
    </source>
</reference>
<keyword evidence="1" id="KW-0175">Coiled coil</keyword>
<keyword evidence="3" id="KW-1185">Reference proteome</keyword>
<dbReference type="RefSeq" id="WP_379510412.1">
    <property type="nucleotide sequence ID" value="NZ_JBHRTQ010000010.1"/>
</dbReference>
<accession>A0ABV7IST8</accession>
<comment type="caution">
    <text evidence="2">The sequence shown here is derived from an EMBL/GenBank/DDBJ whole genome shotgun (WGS) entry which is preliminary data.</text>
</comment>
<evidence type="ECO:0000256" key="1">
    <source>
        <dbReference type="SAM" id="Coils"/>
    </source>
</evidence>
<name>A0ABV7IST8_9SPHN</name>
<gene>
    <name evidence="2" type="ORF">ACFOD9_12325</name>
</gene>
<evidence type="ECO:0000313" key="2">
    <source>
        <dbReference type="EMBL" id="MFC3175037.1"/>
    </source>
</evidence>
<dbReference type="Proteomes" id="UP001595604">
    <property type="component" value="Unassembled WGS sequence"/>
</dbReference>
<evidence type="ECO:0000313" key="3">
    <source>
        <dbReference type="Proteomes" id="UP001595604"/>
    </source>
</evidence>
<proteinExistence type="predicted"/>
<organism evidence="2 3">
    <name type="scientific">Novosphingobium bradum</name>
    <dbReference type="NCBI Taxonomy" id="1737444"/>
    <lineage>
        <taxon>Bacteria</taxon>
        <taxon>Pseudomonadati</taxon>
        <taxon>Pseudomonadota</taxon>
        <taxon>Alphaproteobacteria</taxon>
        <taxon>Sphingomonadales</taxon>
        <taxon>Sphingomonadaceae</taxon>
        <taxon>Novosphingobium</taxon>
    </lineage>
</organism>
<feature type="coiled-coil region" evidence="1">
    <location>
        <begin position="192"/>
        <end position="219"/>
    </location>
</feature>